<dbReference type="PANTHER" id="PTHR42776:SF27">
    <property type="entry name" value="DIPEPTIDYL PEPTIDASE FAMILY MEMBER 6"/>
    <property type="match status" value="1"/>
</dbReference>
<dbReference type="Pfam" id="PF00326">
    <property type="entry name" value="Peptidase_S9"/>
    <property type="match status" value="1"/>
</dbReference>
<dbReference type="KEGG" id="ssua:FPZ54_09290"/>
<dbReference type="InterPro" id="IPR029058">
    <property type="entry name" value="AB_hydrolase_fold"/>
</dbReference>
<evidence type="ECO:0000313" key="6">
    <source>
        <dbReference type="Proteomes" id="UP000318055"/>
    </source>
</evidence>
<dbReference type="InterPro" id="IPR011659">
    <property type="entry name" value="WD40"/>
</dbReference>
<dbReference type="Gene3D" id="3.40.50.1820">
    <property type="entry name" value="alpha/beta hydrolase"/>
    <property type="match status" value="1"/>
</dbReference>
<name>A0A518RFI2_9SPHN</name>
<dbReference type="SUPFAM" id="SSF82171">
    <property type="entry name" value="DPP6 N-terminal domain-like"/>
    <property type="match status" value="1"/>
</dbReference>
<evidence type="ECO:0000256" key="3">
    <source>
        <dbReference type="SAM" id="MobiDB-lite"/>
    </source>
</evidence>
<dbReference type="EMBL" id="CP042239">
    <property type="protein sequence ID" value="QDX26193.1"/>
    <property type="molecule type" value="Genomic_DNA"/>
</dbReference>
<feature type="domain" description="Peptidase S9 prolyl oligopeptidase catalytic" evidence="4">
    <location>
        <begin position="516"/>
        <end position="715"/>
    </location>
</feature>
<evidence type="ECO:0000259" key="4">
    <source>
        <dbReference type="Pfam" id="PF00326"/>
    </source>
</evidence>
<gene>
    <name evidence="5" type="ORF">FPZ54_09290</name>
</gene>
<dbReference type="Gene3D" id="2.120.10.30">
    <property type="entry name" value="TolB, C-terminal domain"/>
    <property type="match status" value="1"/>
</dbReference>
<evidence type="ECO:0000313" key="5">
    <source>
        <dbReference type="EMBL" id="QDX26193.1"/>
    </source>
</evidence>
<dbReference type="AlphaFoldDB" id="A0A518RFI2"/>
<dbReference type="Gene3D" id="2.130.10.10">
    <property type="entry name" value="YVTN repeat-like/Quinoprotein amine dehydrogenase"/>
    <property type="match status" value="1"/>
</dbReference>
<reference evidence="5 6" key="1">
    <citation type="submission" date="2019-07" db="EMBL/GenBank/DDBJ databases">
        <title>Sphingomonas alkalisoli sp. nov., isolated from rhizosphere soil of Suaedae salsa.</title>
        <authorList>
            <person name="Zhang H."/>
            <person name="Xu L."/>
            <person name="Zhang J.-X."/>
            <person name="Sun J.-Q."/>
        </authorList>
    </citation>
    <scope>NUCLEOTIDE SEQUENCE [LARGE SCALE GENOMIC DNA]</scope>
    <source>
        <strain evidence="5 6">XS-10</strain>
    </source>
</reference>
<protein>
    <submittedName>
        <fullName evidence="5">S9 family peptidase</fullName>
    </submittedName>
</protein>
<evidence type="ECO:0000256" key="1">
    <source>
        <dbReference type="ARBA" id="ARBA00022801"/>
    </source>
</evidence>
<keyword evidence="2" id="KW-0645">Protease</keyword>
<keyword evidence="6" id="KW-1185">Reference proteome</keyword>
<evidence type="ECO:0000256" key="2">
    <source>
        <dbReference type="ARBA" id="ARBA00022825"/>
    </source>
</evidence>
<organism evidence="5 6">
    <name type="scientific">Sphingomonas suaedae</name>
    <dbReference type="NCBI Taxonomy" id="2599297"/>
    <lineage>
        <taxon>Bacteria</taxon>
        <taxon>Pseudomonadati</taxon>
        <taxon>Pseudomonadota</taxon>
        <taxon>Alphaproteobacteria</taxon>
        <taxon>Sphingomonadales</taxon>
        <taxon>Sphingomonadaceae</taxon>
        <taxon>Sphingomonas</taxon>
    </lineage>
</organism>
<dbReference type="GO" id="GO:0006508">
    <property type="term" value="P:proteolysis"/>
    <property type="evidence" value="ECO:0007669"/>
    <property type="project" value="InterPro"/>
</dbReference>
<dbReference type="InterPro" id="IPR015943">
    <property type="entry name" value="WD40/YVTN_repeat-like_dom_sf"/>
</dbReference>
<dbReference type="InterPro" id="IPR001375">
    <property type="entry name" value="Peptidase_S9_cat"/>
</dbReference>
<dbReference type="InterPro" id="IPR011042">
    <property type="entry name" value="6-blade_b-propeller_TolB-like"/>
</dbReference>
<dbReference type="PANTHER" id="PTHR42776">
    <property type="entry name" value="SERINE PEPTIDASE S9 FAMILY MEMBER"/>
    <property type="match status" value="1"/>
</dbReference>
<dbReference type="OrthoDB" id="9812921at2"/>
<proteinExistence type="predicted"/>
<feature type="region of interest" description="Disordered" evidence="3">
    <location>
        <begin position="1"/>
        <end position="22"/>
    </location>
</feature>
<accession>A0A518RFI2</accession>
<dbReference type="GO" id="GO:0004252">
    <property type="term" value="F:serine-type endopeptidase activity"/>
    <property type="evidence" value="ECO:0007669"/>
    <property type="project" value="TreeGrafter"/>
</dbReference>
<dbReference type="Pfam" id="PF07676">
    <property type="entry name" value="PD40"/>
    <property type="match status" value="3"/>
</dbReference>
<sequence length="715" mass="77751">MSRPSGADCPSPRRFDIDRRKGRKMVNGSHRLRAASPRRHILAACLLLSAAATPAVVAQPQADVQQRASRTVGAEDILGLTDVTETAISPDGRHIAYVTRQKIANGPGRSTIWIVAADGSSAPRRLTHGAMLDDSPQWSPAGDRIAFLSNRPNASLGGVAGVDIDPETKPSAKPGAGDPSRQLWLIALDGGEAQPLTALDRDIRRFRWSPDGQTIALIAPDPLTADAKAERAAKRDWVEVDAPRDLSRLWLLDLTSRHLRRIAVAGRAVSDLNWSPDGQRLAVRAAATTGLNDHFYHSELLVLDATTGSVERKLFDKVYSTGSWSPDGRRLAFIAPEANVVGIRAYVADVASGAVKQLGAKLDGTIRQVEWYRDNRTVLARTAVHSRDILYSVDVPTDRFRPLVAFDGRIDGFATAADGSIALTGDQPDRSADVWVYRHGALRLLTDVNPQIRSWALGKVEHVSWNSSRDGRPVYGVLVKPPAFVGGVPRKTVVLAHGGPHDNWSAGWQGSWMNWAHILASNGYVVLLPNPRGSSGQGTDFARATKGGWGSRDYQDVADGVDMLVARNIADPARIGIGGWSYGGFLSAWAVTHDSRFKTAIVGAAVTDPLTMALSTDTPDFVTAYFGLPPSALAQMDASSPLRAVDRVKVPVLVLHGEQDRRVPLAQGLGFYRGLQLLGKDARMVIYPRESHWISEFEHQRDMQRRVLAWFDAHL</sequence>
<dbReference type="SUPFAM" id="SSF53474">
    <property type="entry name" value="alpha/beta-Hydrolases"/>
    <property type="match status" value="1"/>
</dbReference>
<keyword evidence="1" id="KW-0378">Hydrolase</keyword>
<keyword evidence="2" id="KW-0720">Serine protease</keyword>
<dbReference type="Proteomes" id="UP000318055">
    <property type="component" value="Chromosome"/>
</dbReference>